<evidence type="ECO:0000313" key="1">
    <source>
        <dbReference type="EMBL" id="KAF9951219.1"/>
    </source>
</evidence>
<evidence type="ECO:0000313" key="2">
    <source>
        <dbReference type="Proteomes" id="UP000749646"/>
    </source>
</evidence>
<dbReference type="OrthoDB" id="2449176at2759"/>
<reference evidence="1" key="1">
    <citation type="journal article" date="2020" name="Fungal Divers.">
        <title>Resolving the Mortierellaceae phylogeny through synthesis of multi-gene phylogenetics and phylogenomics.</title>
        <authorList>
            <person name="Vandepol N."/>
            <person name="Liber J."/>
            <person name="Desiro A."/>
            <person name="Na H."/>
            <person name="Kennedy M."/>
            <person name="Barry K."/>
            <person name="Grigoriev I.V."/>
            <person name="Miller A.N."/>
            <person name="O'Donnell K."/>
            <person name="Stajich J.E."/>
            <person name="Bonito G."/>
        </authorList>
    </citation>
    <scope>NUCLEOTIDE SEQUENCE</scope>
    <source>
        <strain evidence="1">MES-2147</strain>
    </source>
</reference>
<dbReference type="AlphaFoldDB" id="A0A9P6IX11"/>
<protein>
    <submittedName>
        <fullName evidence="1">Uncharacterized protein</fullName>
    </submittedName>
</protein>
<organism evidence="1 2">
    <name type="scientific">Modicella reniformis</name>
    <dbReference type="NCBI Taxonomy" id="1440133"/>
    <lineage>
        <taxon>Eukaryota</taxon>
        <taxon>Fungi</taxon>
        <taxon>Fungi incertae sedis</taxon>
        <taxon>Mucoromycota</taxon>
        <taxon>Mortierellomycotina</taxon>
        <taxon>Mortierellomycetes</taxon>
        <taxon>Mortierellales</taxon>
        <taxon>Mortierellaceae</taxon>
        <taxon>Modicella</taxon>
    </lineage>
</organism>
<sequence>MEGWYTVASDTLEMTFQDLVMMATSGTLRELESLKINCGGLSIDARFSQGKIQNVDLTIGRLVELNSDYLKFIHKDHLSRLTIKSIPMKGDEDQLVDILRHCSSLSHLEIGCEEECRPVNNNNLEMRFQDLLKVATVDIICKLGSLKINCGGLSIDARFSQGQIKDVNLTIGRLDDFYSDSLKFMHRDHLSRLAIRYAPQEPDEVQLVDILQNSNPVNDFIRQYGWSIVFFDEYRTHNNTFAAILDDIPTTRNSQLESLRFNTDWFKADEFDRLDSILRRSPNFKDLGMYIWLTSEIHLEKAQSLLSRYGSKLSVLRLLSDSFKERLPRIASSFPIRNRFPNMVLFELWNSITSPPYLLSSCVPWIVAMVSAPPQVTSSPLISQALSRGIVDKHNSKSGSVTTGSWTPLKKIVLHKVQLQSNEWKTVIKAIDLSELQYLDLSMSNITHEAFKLLVGRILDNNTSRMQFKTLNVVDTGIAGATDSRAVLKELKKGPLVKILEYD</sequence>
<comment type="caution">
    <text evidence="1">The sequence shown here is derived from an EMBL/GenBank/DDBJ whole genome shotgun (WGS) entry which is preliminary data.</text>
</comment>
<dbReference type="Proteomes" id="UP000749646">
    <property type="component" value="Unassembled WGS sequence"/>
</dbReference>
<gene>
    <name evidence="1" type="ORF">BGZ65_006098</name>
</gene>
<name>A0A9P6IX11_9FUNG</name>
<proteinExistence type="predicted"/>
<accession>A0A9P6IX11</accession>
<dbReference type="EMBL" id="JAAAHW010007102">
    <property type="protein sequence ID" value="KAF9951219.1"/>
    <property type="molecule type" value="Genomic_DNA"/>
</dbReference>
<keyword evidence="2" id="KW-1185">Reference proteome</keyword>